<evidence type="ECO:0000256" key="1">
    <source>
        <dbReference type="SAM" id="SignalP"/>
    </source>
</evidence>
<organism evidence="2 3">
    <name type="scientific">Staurois parvus</name>
    <dbReference type="NCBI Taxonomy" id="386267"/>
    <lineage>
        <taxon>Eukaryota</taxon>
        <taxon>Metazoa</taxon>
        <taxon>Chordata</taxon>
        <taxon>Craniata</taxon>
        <taxon>Vertebrata</taxon>
        <taxon>Euteleostomi</taxon>
        <taxon>Amphibia</taxon>
        <taxon>Batrachia</taxon>
        <taxon>Anura</taxon>
        <taxon>Neobatrachia</taxon>
        <taxon>Ranoidea</taxon>
        <taxon>Ranidae</taxon>
        <taxon>Staurois</taxon>
    </lineage>
</organism>
<comment type="caution">
    <text evidence="2">The sequence shown here is derived from an EMBL/GenBank/DDBJ whole genome shotgun (WGS) entry which is preliminary data.</text>
</comment>
<feature type="chain" id="PRO_5047003225" evidence="1">
    <location>
        <begin position="22"/>
        <end position="59"/>
    </location>
</feature>
<proteinExistence type="predicted"/>
<dbReference type="Proteomes" id="UP001162483">
    <property type="component" value="Unassembled WGS sequence"/>
</dbReference>
<gene>
    <name evidence="2" type="ORF">SPARVUS_LOCUS15154367</name>
</gene>
<evidence type="ECO:0000313" key="2">
    <source>
        <dbReference type="EMBL" id="CAI9614886.1"/>
    </source>
</evidence>
<evidence type="ECO:0000313" key="3">
    <source>
        <dbReference type="Proteomes" id="UP001162483"/>
    </source>
</evidence>
<dbReference type="EMBL" id="CATNWA010019768">
    <property type="protein sequence ID" value="CAI9614886.1"/>
    <property type="molecule type" value="Genomic_DNA"/>
</dbReference>
<reference evidence="2" key="1">
    <citation type="submission" date="2023-05" db="EMBL/GenBank/DDBJ databases">
        <authorList>
            <person name="Stuckert A."/>
        </authorList>
    </citation>
    <scope>NUCLEOTIDE SEQUENCE</scope>
</reference>
<keyword evidence="1" id="KW-0732">Signal</keyword>
<sequence>MFHSRHHAFFFVLFTFAMSYSFEAISSTNILSYLSWSHHHSRVKIPVVFFFFSTGPGIF</sequence>
<name>A0ABN9H2C8_9NEOB</name>
<feature type="signal peptide" evidence="1">
    <location>
        <begin position="1"/>
        <end position="21"/>
    </location>
</feature>
<protein>
    <submittedName>
        <fullName evidence="2">Uncharacterized protein</fullName>
    </submittedName>
</protein>
<accession>A0ABN9H2C8</accession>
<keyword evidence="3" id="KW-1185">Reference proteome</keyword>